<reference evidence="1" key="1">
    <citation type="submission" date="2020-05" db="EMBL/GenBank/DDBJ databases">
        <authorList>
            <person name="Chiriac C."/>
            <person name="Salcher M."/>
            <person name="Ghai R."/>
            <person name="Kavagutti S V."/>
        </authorList>
    </citation>
    <scope>NUCLEOTIDE SEQUENCE</scope>
</reference>
<proteinExistence type="predicted"/>
<organism evidence="1">
    <name type="scientific">freshwater metagenome</name>
    <dbReference type="NCBI Taxonomy" id="449393"/>
    <lineage>
        <taxon>unclassified sequences</taxon>
        <taxon>metagenomes</taxon>
        <taxon>ecological metagenomes</taxon>
    </lineage>
</organism>
<gene>
    <name evidence="1" type="ORF">UFOPK2958_00857</name>
</gene>
<name>A0A6J6WMJ7_9ZZZZ</name>
<dbReference type="EMBL" id="CAFAAB010000091">
    <property type="protein sequence ID" value="CAB4786461.1"/>
    <property type="molecule type" value="Genomic_DNA"/>
</dbReference>
<dbReference type="AlphaFoldDB" id="A0A6J6WMJ7"/>
<evidence type="ECO:0000313" key="1">
    <source>
        <dbReference type="EMBL" id="CAB4786461.1"/>
    </source>
</evidence>
<sequence length="228" mass="24583">MVATDVDGIPLGNVVDAVGDHVNDETLRRLWGEDERPAREVLLDNVVLRGARQIGEWHILLVGVGQVETPQPGSRGVDRHRGVHLADGNLVQQFAHVAEMGNRNADLAHFASGRRGVRVVARLRGQVEGNREAGLALGKIGAIQLVGLGGSGVTGVRPHHPRLRSFGHLKLLYLVVRQRLKNDLLAIVKKASARLASELTRHDHALQQGSGGVVSVSKFEVQGLEDGQ</sequence>
<protein>
    <submittedName>
        <fullName evidence="1">Unannotated protein</fullName>
    </submittedName>
</protein>
<accession>A0A6J6WMJ7</accession>